<protein>
    <submittedName>
        <fullName evidence="1">Uncharacterized protein</fullName>
    </submittedName>
</protein>
<feature type="non-terminal residue" evidence="1">
    <location>
        <position position="77"/>
    </location>
</feature>
<reference evidence="1" key="1">
    <citation type="journal article" date="2015" name="Nature">
        <title>Complex archaea that bridge the gap between prokaryotes and eukaryotes.</title>
        <authorList>
            <person name="Spang A."/>
            <person name="Saw J.H."/>
            <person name="Jorgensen S.L."/>
            <person name="Zaremba-Niedzwiedzka K."/>
            <person name="Martijn J."/>
            <person name="Lind A.E."/>
            <person name="van Eijk R."/>
            <person name="Schleper C."/>
            <person name="Guy L."/>
            <person name="Ettema T.J."/>
        </authorList>
    </citation>
    <scope>NUCLEOTIDE SEQUENCE</scope>
</reference>
<accession>A0A0F9K679</accession>
<evidence type="ECO:0000313" key="1">
    <source>
        <dbReference type="EMBL" id="KKM17548.1"/>
    </source>
</evidence>
<comment type="caution">
    <text evidence="1">The sequence shown here is derived from an EMBL/GenBank/DDBJ whole genome shotgun (WGS) entry which is preliminary data.</text>
</comment>
<gene>
    <name evidence="1" type="ORF">LCGC14_1674590</name>
</gene>
<organism evidence="1">
    <name type="scientific">marine sediment metagenome</name>
    <dbReference type="NCBI Taxonomy" id="412755"/>
    <lineage>
        <taxon>unclassified sequences</taxon>
        <taxon>metagenomes</taxon>
        <taxon>ecological metagenomes</taxon>
    </lineage>
</organism>
<proteinExistence type="predicted"/>
<dbReference type="AlphaFoldDB" id="A0A0F9K679"/>
<dbReference type="EMBL" id="LAZR01014423">
    <property type="protein sequence ID" value="KKM17548.1"/>
    <property type="molecule type" value="Genomic_DNA"/>
</dbReference>
<name>A0A0F9K679_9ZZZZ</name>
<sequence>MSPPNGKEWPQRDVDLLKEIQGVAMEMERHRGKIMEHVAKECGKLQADIAGLKAQSRMWGAAEGINSALEASQEKGA</sequence>